<dbReference type="EMBL" id="JAXOFX010000015">
    <property type="protein sequence ID" value="MDZ5473667.1"/>
    <property type="molecule type" value="Genomic_DNA"/>
</dbReference>
<name>A0ABU5J2L9_9BACI</name>
<accession>A0ABU5J2L9</accession>
<dbReference type="Proteomes" id="UP001290455">
    <property type="component" value="Unassembled WGS sequence"/>
</dbReference>
<feature type="transmembrane region" description="Helical" evidence="2">
    <location>
        <begin position="9"/>
        <end position="30"/>
    </location>
</feature>
<dbReference type="Pfam" id="PF13517">
    <property type="entry name" value="FG-GAP_3"/>
    <property type="match status" value="1"/>
</dbReference>
<comment type="caution">
    <text evidence="3">The sequence shown here is derived from an EMBL/GenBank/DDBJ whole genome shotgun (WGS) entry which is preliminary data.</text>
</comment>
<evidence type="ECO:0000313" key="3">
    <source>
        <dbReference type="EMBL" id="MDZ5473667.1"/>
    </source>
</evidence>
<evidence type="ECO:0000256" key="2">
    <source>
        <dbReference type="SAM" id="Phobius"/>
    </source>
</evidence>
<protein>
    <submittedName>
        <fullName evidence="3">DUF2334 domain-containing protein</fullName>
    </submittedName>
</protein>
<keyword evidence="2" id="KW-0472">Membrane</keyword>
<organism evidence="3 4">
    <name type="scientific">Robertmurraya mangrovi</name>
    <dbReference type="NCBI Taxonomy" id="3098077"/>
    <lineage>
        <taxon>Bacteria</taxon>
        <taxon>Bacillati</taxon>
        <taxon>Bacillota</taxon>
        <taxon>Bacilli</taxon>
        <taxon>Bacillales</taxon>
        <taxon>Bacillaceae</taxon>
        <taxon>Robertmurraya</taxon>
    </lineage>
</organism>
<dbReference type="InterPro" id="IPR028994">
    <property type="entry name" value="Integrin_alpha_N"/>
</dbReference>
<dbReference type="SUPFAM" id="SSF88713">
    <property type="entry name" value="Glycoside hydrolase/deacetylase"/>
    <property type="match status" value="1"/>
</dbReference>
<keyword evidence="2" id="KW-1133">Transmembrane helix</keyword>
<keyword evidence="4" id="KW-1185">Reference proteome</keyword>
<proteinExistence type="predicted"/>
<dbReference type="InterPro" id="IPR018763">
    <property type="entry name" value="DUF2334"/>
</dbReference>
<dbReference type="RefSeq" id="WP_322447959.1">
    <property type="nucleotide sequence ID" value="NZ_JAXOFX010000015.1"/>
</dbReference>
<keyword evidence="1" id="KW-0732">Signal</keyword>
<dbReference type="InterPro" id="IPR013517">
    <property type="entry name" value="FG-GAP"/>
</dbReference>
<reference evidence="3 4" key="1">
    <citation type="submission" date="2023-11" db="EMBL/GenBank/DDBJ databases">
        <title>Bacillus jintuensis, isolated from a mudflat on the Beibu Gulf coast.</title>
        <authorList>
            <person name="Li M."/>
        </authorList>
    </citation>
    <scope>NUCLEOTIDE SEQUENCE [LARGE SCALE GENOMIC DNA]</scope>
    <source>
        <strain evidence="3 4">31A1R</strain>
    </source>
</reference>
<dbReference type="PANTHER" id="PTHR46580">
    <property type="entry name" value="SENSOR KINASE-RELATED"/>
    <property type="match status" value="1"/>
</dbReference>
<dbReference type="Pfam" id="PF10096">
    <property type="entry name" value="DUF2334"/>
    <property type="match status" value="1"/>
</dbReference>
<evidence type="ECO:0000313" key="4">
    <source>
        <dbReference type="Proteomes" id="UP001290455"/>
    </source>
</evidence>
<gene>
    <name evidence="3" type="ORF">SM124_18275</name>
</gene>
<keyword evidence="2" id="KW-0812">Transmembrane</keyword>
<sequence>MKKRLWKRLGLIVSTAIIGAVVYILQLTYIGENTFPNLNKHHAIIRLEDVGPGGDYASQEDLGKLRAVVRYIESERIPFHITVIPRMKKLESDGTWQERGIDDPSPDPLVTAFINILKEAAQKGGVLGMHGYTHQYGDTVREDESHHSGIGNEFHVKGVPETKKTSYAAERISLSLAAFEKNGLQPAFWESPHYRNTREQEKVFRSYIGILYQPDMYSLRSLKDMNVYDTINTYGQNSLGSIYVPAPFKYVTDSKSVNQILSKAEKEDGLASLYYHPFLEFPFLEPVLEPDGKMQVKDGLPVYKYKEDGTKSYLHQLVHGFLEEGYRWMSIHDIVPFTPAHRIKVPTSVTQQLLIGDVFGKGHEDVVVREEHRILVIPGTYKWPRNRPQNEAEIWLKESFVDEEQLLLADLNQDGKADLVAYNKNSGDLRVSWANTSHFMEPVLLGKLPVNLSSLNPFQYEGGTGLLAQNKERIQVIRIVNNQLSINVDTYLPEESTLYIGRFQDKGFDGILCVSAKNRSFSILHYKGDGKFTNPHLIKGIDVTPKEQLLVGDPNGDGKSDLILYTPKTGVWQVYENEGNQQFKLIENDFGPWAGGKGRVGVVADFDGNGKTDIGSYDETRYVLDIALSFREDRPSRGK</sequence>
<dbReference type="InterPro" id="IPR011330">
    <property type="entry name" value="Glyco_hydro/deAcase_b/a-brl"/>
</dbReference>
<evidence type="ECO:0000256" key="1">
    <source>
        <dbReference type="ARBA" id="ARBA00022729"/>
    </source>
</evidence>
<dbReference type="SUPFAM" id="SSF69318">
    <property type="entry name" value="Integrin alpha N-terminal domain"/>
    <property type="match status" value="1"/>
</dbReference>